<dbReference type="GO" id="GO:0045893">
    <property type="term" value="P:positive regulation of DNA-templated transcription"/>
    <property type="evidence" value="ECO:0007669"/>
    <property type="project" value="InterPro"/>
</dbReference>
<comment type="function">
    <text evidence="8 9">Functions in complex with FlhC as a master transcriptional regulator that regulates transcription of several flagellar and non-flagellar operons by binding to their promoter region. Activates expression of class 2 flagellar genes, including fliA, which is a flagellum-specific sigma factor that turns on the class 3 genes. Also regulates genes whose products function in a variety of physiological pathways.</text>
</comment>
<dbReference type="GO" id="GO:1902208">
    <property type="term" value="P:regulation of bacterial-type flagellum assembly"/>
    <property type="evidence" value="ECO:0007669"/>
    <property type="project" value="UniProtKB-UniRule"/>
</dbReference>
<dbReference type="KEGG" id="kle:AO703_20215"/>
<name>A0A806XA85_9ENTR</name>
<comment type="subcellular location">
    <subcellularLocation>
        <location evidence="9">Cytoplasm</location>
    </subcellularLocation>
</comment>
<dbReference type="SUPFAM" id="SSF63592">
    <property type="entry name" value="Flagellar transcriptional activator FlhD"/>
    <property type="match status" value="1"/>
</dbReference>
<protein>
    <recommendedName>
        <fullName evidence="9">Flagellar transcriptional regulator FlhD</fullName>
    </recommendedName>
</protein>
<evidence type="ECO:0000313" key="11">
    <source>
        <dbReference type="Proteomes" id="UP000069162"/>
    </source>
</evidence>
<evidence type="ECO:0000256" key="5">
    <source>
        <dbReference type="ARBA" id="ARBA00023157"/>
    </source>
</evidence>
<dbReference type="Proteomes" id="UP000069162">
    <property type="component" value="Chromosome"/>
</dbReference>
<dbReference type="GO" id="GO:0005737">
    <property type="term" value="C:cytoplasm"/>
    <property type="evidence" value="ECO:0007669"/>
    <property type="project" value="UniProtKB-SubCell"/>
</dbReference>
<evidence type="ECO:0000256" key="4">
    <source>
        <dbReference type="ARBA" id="ARBA00023125"/>
    </source>
</evidence>
<keyword evidence="4 9" id="KW-0238">DNA-binding</keyword>
<keyword evidence="6 9" id="KW-0010">Activator</keyword>
<dbReference type="Gene3D" id="1.10.4000.10">
    <property type="entry name" value="Flagellar transcriptional activator FlhD"/>
    <property type="match status" value="1"/>
</dbReference>
<dbReference type="EMBL" id="CP012871">
    <property type="protein sequence ID" value="ALR78515.1"/>
    <property type="molecule type" value="Genomic_DNA"/>
</dbReference>
<keyword evidence="3 9" id="KW-0805">Transcription regulation</keyword>
<dbReference type="RefSeq" id="WP_062742249.1">
    <property type="nucleotide sequence ID" value="NZ_CP012871.1"/>
</dbReference>
<evidence type="ECO:0000313" key="10">
    <source>
        <dbReference type="EMBL" id="ALR78515.1"/>
    </source>
</evidence>
<evidence type="ECO:0000256" key="6">
    <source>
        <dbReference type="ARBA" id="ARBA00023159"/>
    </source>
</evidence>
<evidence type="ECO:0000256" key="8">
    <source>
        <dbReference type="ARBA" id="ARBA00025431"/>
    </source>
</evidence>
<evidence type="ECO:0000256" key="2">
    <source>
        <dbReference type="ARBA" id="ARBA00022795"/>
    </source>
</evidence>
<dbReference type="InterPro" id="IPR023559">
    <property type="entry name" value="Flagellar_FlhD"/>
</dbReference>
<proteinExistence type="inferred from homology"/>
<evidence type="ECO:0000256" key="9">
    <source>
        <dbReference type="HAMAP-Rule" id="MF_00725"/>
    </source>
</evidence>
<comment type="domain">
    <text evidence="9">The C-terminal region contains a putative helix-turn-helix (HTH) motif, suggesting that this region may bind DNA.</text>
</comment>
<reference evidence="11" key="1">
    <citation type="submission" date="2015-10" db="EMBL/GenBank/DDBJ databases">
        <title>Complete Genome Sequencing of Klebsiella sp. strain G5.</title>
        <authorList>
            <person name="Chan K.-G."/>
            <person name="Chen J.-W."/>
        </authorList>
    </citation>
    <scope>NUCLEOTIDE SEQUENCE [LARGE SCALE GENOMIC DNA]</scope>
    <source>
        <strain evidence="11">G5</strain>
    </source>
</reference>
<comment type="caution">
    <text evidence="9">Lacks conserved residue(s) required for the propagation of feature annotation.</text>
</comment>
<dbReference type="Pfam" id="PF05247">
    <property type="entry name" value="FlhD"/>
    <property type="match status" value="1"/>
</dbReference>
<dbReference type="OrthoDB" id="5298036at2"/>
<keyword evidence="7 9" id="KW-0804">Transcription</keyword>
<dbReference type="AlphaFoldDB" id="A0A806XA85"/>
<dbReference type="InterPro" id="IPR036194">
    <property type="entry name" value="FlhD_sf"/>
</dbReference>
<comment type="subunit">
    <text evidence="9">Homodimer; disulfide-linked. Forms a heterohexamer composed of two FlhC and four FlhD subunits. Each FlhC binds a FlhD dimer, forming a heterotrimer, and a hexamer assembles by dimerization of two heterotrimers.</text>
</comment>
<accession>A0A806XA85</accession>
<evidence type="ECO:0000256" key="3">
    <source>
        <dbReference type="ARBA" id="ARBA00023015"/>
    </source>
</evidence>
<evidence type="ECO:0000256" key="1">
    <source>
        <dbReference type="ARBA" id="ARBA00022490"/>
    </source>
</evidence>
<dbReference type="HAMAP" id="MF_00725">
    <property type="entry name" value="FlhD"/>
    <property type="match status" value="1"/>
</dbReference>
<dbReference type="NCBIfam" id="NF002783">
    <property type="entry name" value="PRK02909.1-1"/>
    <property type="match status" value="1"/>
</dbReference>
<dbReference type="GO" id="GO:0003677">
    <property type="term" value="F:DNA binding"/>
    <property type="evidence" value="ECO:0007669"/>
    <property type="project" value="UniProtKB-UniRule"/>
</dbReference>
<organism evidence="10 11">
    <name type="scientific">[Enterobacter] lignolyticus</name>
    <dbReference type="NCBI Taxonomy" id="1334193"/>
    <lineage>
        <taxon>Bacteria</taxon>
        <taxon>Pseudomonadati</taxon>
        <taxon>Pseudomonadota</taxon>
        <taxon>Gammaproteobacteria</taxon>
        <taxon>Enterobacterales</taxon>
        <taxon>Enterobacteriaceae</taxon>
        <taxon>Pluralibacter</taxon>
    </lineage>
</organism>
<dbReference type="GO" id="GO:0044780">
    <property type="term" value="P:bacterial-type flagellum assembly"/>
    <property type="evidence" value="ECO:0007669"/>
    <property type="project" value="InterPro"/>
</dbReference>
<gene>
    <name evidence="9" type="primary">flhD</name>
    <name evidence="10" type="ORF">AO703_20215</name>
</gene>
<evidence type="ECO:0000256" key="7">
    <source>
        <dbReference type="ARBA" id="ARBA00023163"/>
    </source>
</evidence>
<keyword evidence="2 9" id="KW-1005">Bacterial flagellum biogenesis</keyword>
<keyword evidence="1 9" id="KW-0963">Cytoplasm</keyword>
<sequence>MTEFLKRIHEINISFLYLAQKMLNDDRSAAMFRLGIDKDMAATLMALTPVQIMKLAELNQFIIRLRFDDHISVARLVQDSRVDALQHIHTGILLTTNLLNEKGGMGYSLGHGDAACKTKV</sequence>
<keyword evidence="5" id="KW-1015">Disulfide bond</keyword>
<comment type="similarity">
    <text evidence="9">Belongs to the FlhD family.</text>
</comment>